<name>A0ABV2L9Y2_9HYPH</name>
<evidence type="ECO:0000256" key="1">
    <source>
        <dbReference type="ARBA" id="ARBA00004496"/>
    </source>
</evidence>
<sequence length="350" mass="36947">MTASPAPSTDPSAAVPVPAAPSLAFPGNAGLRQAALAWQDELARERRLSANTVEAYARDLRQFLAHRAARMGTPDLPSLVALKPRDVRAFMAARRAEGVGGRSLMRALAGLRSFARHIEREGHGTVAALGAVRSPKVERRLPRPIPIPAARAMTGPELRAGEDREPWILARDAAVLALLYGSGLRISEALGLRAKDAPGRGIDTLTVLGKGAKTRMVPVLPVVGAAVTAYREACPYALVPDGPLFLGAKGGALSPRIIQYAVAAMRGALGLPPSATPHALRHSFATHLLARQGELRAIQELLGHASLSTTQLYTRIDAARLMEAFDAAHPRAGTAPARRPAPRDPALPPP</sequence>
<dbReference type="PROSITE" id="PS51898">
    <property type="entry name" value="TYR_RECOMBINASE"/>
    <property type="match status" value="1"/>
</dbReference>
<comment type="similarity">
    <text evidence="9">Belongs to the 'phage' integrase family. XerC subfamily.</text>
</comment>
<evidence type="ECO:0000259" key="11">
    <source>
        <dbReference type="PROSITE" id="PS51898"/>
    </source>
</evidence>
<dbReference type="InterPro" id="IPR023009">
    <property type="entry name" value="Tyrosine_recombinase_XerC/XerD"/>
</dbReference>
<feature type="active site" evidence="9">
    <location>
        <position position="304"/>
    </location>
</feature>
<dbReference type="Proteomes" id="UP001549145">
    <property type="component" value="Unassembled WGS sequence"/>
</dbReference>
<dbReference type="PANTHER" id="PTHR30349">
    <property type="entry name" value="PHAGE INTEGRASE-RELATED"/>
    <property type="match status" value="1"/>
</dbReference>
<evidence type="ECO:0000256" key="9">
    <source>
        <dbReference type="HAMAP-Rule" id="MF_01808"/>
    </source>
</evidence>
<organism evidence="13 14">
    <name type="scientific">Methylobacterium goesingense</name>
    <dbReference type="NCBI Taxonomy" id="243690"/>
    <lineage>
        <taxon>Bacteria</taxon>
        <taxon>Pseudomonadati</taxon>
        <taxon>Pseudomonadota</taxon>
        <taxon>Alphaproteobacteria</taxon>
        <taxon>Hyphomicrobiales</taxon>
        <taxon>Methylobacteriaceae</taxon>
        <taxon>Methylobacterium</taxon>
    </lineage>
</organism>
<comment type="subunit">
    <text evidence="9">Forms a cyclic heterotetrameric complex composed of two molecules of XerC and two molecules of XerD.</text>
</comment>
<feature type="region of interest" description="Disordered" evidence="10">
    <location>
        <begin position="329"/>
        <end position="350"/>
    </location>
</feature>
<dbReference type="InterPro" id="IPR002104">
    <property type="entry name" value="Integrase_catalytic"/>
</dbReference>
<feature type="active site" description="O-(3'-phospho-DNA)-tyrosine intermediate" evidence="9">
    <location>
        <position position="313"/>
    </location>
</feature>
<gene>
    <name evidence="9" type="primary">xerC</name>
    <name evidence="13" type="ORF">ABID43_003106</name>
</gene>
<dbReference type="Gene3D" id="1.10.443.10">
    <property type="entry name" value="Intergrase catalytic core"/>
    <property type="match status" value="1"/>
</dbReference>
<protein>
    <recommendedName>
        <fullName evidence="9">Tyrosine recombinase XerC</fullName>
    </recommendedName>
</protein>
<dbReference type="Pfam" id="PF02899">
    <property type="entry name" value="Phage_int_SAM_1"/>
    <property type="match status" value="1"/>
</dbReference>
<dbReference type="InterPro" id="IPR010998">
    <property type="entry name" value="Integrase_recombinase_N"/>
</dbReference>
<dbReference type="Gene3D" id="1.10.150.130">
    <property type="match status" value="1"/>
</dbReference>
<feature type="active site" evidence="9">
    <location>
        <position position="281"/>
    </location>
</feature>
<evidence type="ECO:0000313" key="14">
    <source>
        <dbReference type="Proteomes" id="UP001549145"/>
    </source>
</evidence>
<keyword evidence="2 9" id="KW-0963">Cytoplasm</keyword>
<dbReference type="Pfam" id="PF00589">
    <property type="entry name" value="Phage_integrase"/>
    <property type="match status" value="1"/>
</dbReference>
<comment type="function">
    <text evidence="9">Site-specific tyrosine recombinase, which acts by catalyzing the cutting and rejoining of the recombining DNA molecules. The XerC-XerD complex is essential to convert dimers of the bacterial chromosome into monomers to permit their segregation at cell division. It also contributes to the segregational stability of plasmids.</text>
</comment>
<comment type="caution">
    <text evidence="13">The sequence shown here is derived from an EMBL/GenBank/DDBJ whole genome shotgun (WGS) entry which is preliminary data.</text>
</comment>
<dbReference type="InterPro" id="IPR013762">
    <property type="entry name" value="Integrase-like_cat_sf"/>
</dbReference>
<keyword evidence="4 9" id="KW-0159">Chromosome partition</keyword>
<feature type="active site" evidence="9">
    <location>
        <position position="185"/>
    </location>
</feature>
<dbReference type="EMBL" id="JBEPMM010000008">
    <property type="protein sequence ID" value="MET3693556.1"/>
    <property type="molecule type" value="Genomic_DNA"/>
</dbReference>
<keyword evidence="8 9" id="KW-0131">Cell cycle</keyword>
<evidence type="ECO:0000256" key="3">
    <source>
        <dbReference type="ARBA" id="ARBA00022618"/>
    </source>
</evidence>
<dbReference type="RefSeq" id="WP_238277677.1">
    <property type="nucleotide sequence ID" value="NZ_BPQL01000024.1"/>
</dbReference>
<dbReference type="SUPFAM" id="SSF47823">
    <property type="entry name" value="lambda integrase-like, N-terminal domain"/>
    <property type="match status" value="1"/>
</dbReference>
<evidence type="ECO:0000256" key="10">
    <source>
        <dbReference type="SAM" id="MobiDB-lite"/>
    </source>
</evidence>
<dbReference type="SUPFAM" id="SSF56349">
    <property type="entry name" value="DNA breaking-rejoining enzymes"/>
    <property type="match status" value="1"/>
</dbReference>
<comment type="subcellular location">
    <subcellularLocation>
        <location evidence="1 9">Cytoplasm</location>
    </subcellularLocation>
</comment>
<keyword evidence="3 9" id="KW-0132">Cell division</keyword>
<dbReference type="InterPro" id="IPR044068">
    <property type="entry name" value="CB"/>
</dbReference>
<keyword evidence="6 9" id="KW-0238">DNA-binding</keyword>
<keyword evidence="5 9" id="KW-0229">DNA integration</keyword>
<dbReference type="InterPro" id="IPR011010">
    <property type="entry name" value="DNA_brk_join_enz"/>
</dbReference>
<evidence type="ECO:0000259" key="12">
    <source>
        <dbReference type="PROSITE" id="PS51900"/>
    </source>
</evidence>
<keyword evidence="7 9" id="KW-0233">DNA recombination</keyword>
<feature type="domain" description="Core-binding (CB)" evidence="12">
    <location>
        <begin position="29"/>
        <end position="119"/>
    </location>
</feature>
<evidence type="ECO:0000256" key="5">
    <source>
        <dbReference type="ARBA" id="ARBA00022908"/>
    </source>
</evidence>
<accession>A0ABV2L9Y2</accession>
<evidence type="ECO:0000256" key="4">
    <source>
        <dbReference type="ARBA" id="ARBA00022829"/>
    </source>
</evidence>
<dbReference type="HAMAP" id="MF_01808">
    <property type="entry name" value="Recomb_XerC_XerD"/>
    <property type="match status" value="1"/>
</dbReference>
<proteinExistence type="inferred from homology"/>
<dbReference type="PROSITE" id="PS51900">
    <property type="entry name" value="CB"/>
    <property type="match status" value="1"/>
</dbReference>
<evidence type="ECO:0000256" key="8">
    <source>
        <dbReference type="ARBA" id="ARBA00023306"/>
    </source>
</evidence>
<dbReference type="InterPro" id="IPR050090">
    <property type="entry name" value="Tyrosine_recombinase_XerCD"/>
</dbReference>
<evidence type="ECO:0000256" key="6">
    <source>
        <dbReference type="ARBA" id="ARBA00023125"/>
    </source>
</evidence>
<evidence type="ECO:0000313" key="13">
    <source>
        <dbReference type="EMBL" id="MET3693556.1"/>
    </source>
</evidence>
<feature type="domain" description="Tyr recombinase" evidence="11">
    <location>
        <begin position="140"/>
        <end position="326"/>
    </location>
</feature>
<evidence type="ECO:0000256" key="7">
    <source>
        <dbReference type="ARBA" id="ARBA00023172"/>
    </source>
</evidence>
<feature type="active site" evidence="9">
    <location>
        <position position="278"/>
    </location>
</feature>
<evidence type="ECO:0000256" key="2">
    <source>
        <dbReference type="ARBA" id="ARBA00022490"/>
    </source>
</evidence>
<keyword evidence="14" id="KW-1185">Reference proteome</keyword>
<reference evidence="13 14" key="1">
    <citation type="submission" date="2024-06" db="EMBL/GenBank/DDBJ databases">
        <title>Genomic Encyclopedia of Type Strains, Phase IV (KMG-IV): sequencing the most valuable type-strain genomes for metagenomic binning, comparative biology and taxonomic classification.</title>
        <authorList>
            <person name="Goeker M."/>
        </authorList>
    </citation>
    <scope>NUCLEOTIDE SEQUENCE [LARGE SCALE GENOMIC DNA]</scope>
    <source>
        <strain evidence="13 14">DSM 21331</strain>
    </source>
</reference>
<dbReference type="InterPro" id="IPR004107">
    <property type="entry name" value="Integrase_SAM-like_N"/>
</dbReference>
<dbReference type="PANTHER" id="PTHR30349:SF90">
    <property type="entry name" value="TYROSINE RECOMBINASE XERD"/>
    <property type="match status" value="1"/>
</dbReference>
<feature type="active site" evidence="9">
    <location>
        <position position="210"/>
    </location>
</feature>